<dbReference type="InterPro" id="IPR016024">
    <property type="entry name" value="ARM-type_fold"/>
</dbReference>
<organism evidence="1 2">
    <name type="scientific">Babesia microti (strain RI)</name>
    <dbReference type="NCBI Taxonomy" id="1133968"/>
    <lineage>
        <taxon>Eukaryota</taxon>
        <taxon>Sar</taxon>
        <taxon>Alveolata</taxon>
        <taxon>Apicomplexa</taxon>
        <taxon>Aconoidasida</taxon>
        <taxon>Piroplasmida</taxon>
        <taxon>Babesiidae</taxon>
        <taxon>Babesia</taxon>
    </lineage>
</organism>
<evidence type="ECO:0000313" key="1">
    <source>
        <dbReference type="EMBL" id="SJK85957.1"/>
    </source>
</evidence>
<dbReference type="KEGG" id="bmic:BMR1_02g01975"/>
<protein>
    <submittedName>
        <fullName evidence="1">Armadillo-domain containing rhoptry protein (ARO)</fullName>
    </submittedName>
</protein>
<dbReference type="EMBL" id="FO082872">
    <property type="protein sequence ID" value="SJK85957.1"/>
    <property type="molecule type" value="Genomic_DNA"/>
</dbReference>
<dbReference type="GeneID" id="24424179"/>
<dbReference type="RefSeq" id="XP_021338160.1">
    <property type="nucleotide sequence ID" value="XM_021481527.1"/>
</dbReference>
<dbReference type="Proteomes" id="UP000002899">
    <property type="component" value="Chromosome II"/>
</dbReference>
<proteinExistence type="predicted"/>
<dbReference type="VEuPathDB" id="PiroplasmaDB:BMR1_02g01975"/>
<dbReference type="OrthoDB" id="7537227at2759"/>
<reference evidence="1 2" key="3">
    <citation type="journal article" date="2016" name="Sci. Rep.">
        <title>Genome-wide diversity and gene expression profiling of Babesia microti isolates identify polymorphic genes that mediate host-pathogen interactions.</title>
        <authorList>
            <person name="Silva J.C."/>
            <person name="Cornillot E."/>
            <person name="McCracken C."/>
            <person name="Usmani-Brown S."/>
            <person name="Dwivedi A."/>
            <person name="Ifeonu O.O."/>
            <person name="Crabtree J."/>
            <person name="Gotia H.T."/>
            <person name="Virji A.Z."/>
            <person name="Reynes C."/>
            <person name="Colinge J."/>
            <person name="Kumar V."/>
            <person name="Lawres L."/>
            <person name="Pazzi J.E."/>
            <person name="Pablo J.V."/>
            <person name="Hung C."/>
            <person name="Brancato J."/>
            <person name="Kumari P."/>
            <person name="Orvis J."/>
            <person name="Tretina K."/>
            <person name="Chibucos M."/>
            <person name="Ott S."/>
            <person name="Sadzewicz L."/>
            <person name="Sengamalay N."/>
            <person name="Shetty A.C."/>
            <person name="Su Q."/>
            <person name="Tallon L."/>
            <person name="Fraser C.M."/>
            <person name="Frutos R."/>
            <person name="Molina D.M."/>
            <person name="Krause P.J."/>
            <person name="Ben Mamoun C."/>
        </authorList>
    </citation>
    <scope>NUCLEOTIDE SEQUENCE [LARGE SCALE GENOMIC DNA]</scope>
    <source>
        <strain evidence="1 2">RI</strain>
    </source>
</reference>
<dbReference type="InterPro" id="IPR011989">
    <property type="entry name" value="ARM-like"/>
</dbReference>
<sequence>MMSQLCCCLGRDSIYKRGMNRIKREALETISGINFLNSISSPRDDIEEFDRAFKNNDIPSLIKLCNSNQPIGKVQSKLHPWAKNPDTVGALATIKIAMIASHCEKINSSTNDTEISESDLAFAQKFLDDIIDFSGICVLVRNLGSEEVDKSQCALVALSFLSVQSLEICQEIHDYGAMSELVELMDSDNPGVRSAAVIVARNIYQLSVDYRREFIELEGLDKLIRTLKGPPNESPQFTILETLYYIQDLVVDEEGVIMEIANSLTPYVKQLIFSYTNNSNPDIALAATELKNCIL</sequence>
<keyword evidence="2" id="KW-1185">Reference proteome</keyword>
<dbReference type="Gene3D" id="1.25.10.10">
    <property type="entry name" value="Leucine-rich Repeat Variant"/>
    <property type="match status" value="1"/>
</dbReference>
<accession>A0A1R4AAF0</accession>
<dbReference type="SUPFAM" id="SSF48371">
    <property type="entry name" value="ARM repeat"/>
    <property type="match status" value="1"/>
</dbReference>
<evidence type="ECO:0000313" key="2">
    <source>
        <dbReference type="Proteomes" id="UP000002899"/>
    </source>
</evidence>
<reference evidence="1 2" key="2">
    <citation type="journal article" date="2013" name="PLoS ONE">
        <title>Whole genome mapping and re-organization of the nuclear and mitochondrial genomes of Babesia microti isolates.</title>
        <authorList>
            <person name="Cornillot E."/>
            <person name="Dassouli A."/>
            <person name="Garg A."/>
            <person name="Pachikara N."/>
            <person name="Randazzo S."/>
            <person name="Depoix D."/>
            <person name="Carcy B."/>
            <person name="Delbecq S."/>
            <person name="Frutos R."/>
            <person name="Silva J.C."/>
            <person name="Sutton R."/>
            <person name="Krause P.J."/>
            <person name="Mamoun C.B."/>
        </authorList>
    </citation>
    <scope>NUCLEOTIDE SEQUENCE [LARGE SCALE GENOMIC DNA]</scope>
    <source>
        <strain evidence="1 2">RI</strain>
    </source>
</reference>
<name>A0A1R4AAF0_BABMR</name>
<dbReference type="AlphaFoldDB" id="A0A1R4AAF0"/>
<reference evidence="1 2" key="1">
    <citation type="journal article" date="2012" name="Nucleic Acids Res.">
        <title>Sequencing of the smallest Apicomplexan genome from the human pathogen Babesia microti.</title>
        <authorList>
            <person name="Cornillot E."/>
            <person name="Hadj-Kaddour K."/>
            <person name="Dassouli A."/>
            <person name="Noel B."/>
            <person name="Ranwez V."/>
            <person name="Vacherie B."/>
            <person name="Augagneur Y."/>
            <person name="Bres V."/>
            <person name="Duclos A."/>
            <person name="Randazzo S."/>
            <person name="Carcy B."/>
            <person name="Debierre-Grockiego F."/>
            <person name="Delbecq S."/>
            <person name="Moubri-Menage K."/>
            <person name="Shams-Eldin H."/>
            <person name="Usmani-Brown S."/>
            <person name="Bringaud F."/>
            <person name="Wincker P."/>
            <person name="Vivares C.P."/>
            <person name="Schwarz R.T."/>
            <person name="Schetters T.P."/>
            <person name="Krause P.J."/>
            <person name="Gorenflot A."/>
            <person name="Berry V."/>
            <person name="Barbe V."/>
            <person name="Ben Mamoun C."/>
        </authorList>
    </citation>
    <scope>NUCLEOTIDE SEQUENCE [LARGE SCALE GENOMIC DNA]</scope>
    <source>
        <strain evidence="1 2">RI</strain>
    </source>
</reference>